<keyword evidence="3" id="KW-0418">Kinase</keyword>
<dbReference type="InterPro" id="IPR051681">
    <property type="entry name" value="Ser/Thr_Kinases-Pseudokinases"/>
</dbReference>
<dbReference type="Pfam" id="PF07714">
    <property type="entry name" value="PK_Tyr_Ser-Thr"/>
    <property type="match status" value="1"/>
</dbReference>
<dbReference type="PANTHER" id="PTHR44329">
    <property type="entry name" value="SERINE/THREONINE-PROTEIN KINASE TNNI3K-RELATED"/>
    <property type="match status" value="1"/>
</dbReference>
<keyword evidence="4" id="KW-0067">ATP-binding</keyword>
<dbReference type="EMBL" id="CAJVQB010000013">
    <property type="protein sequence ID" value="CAG8458123.1"/>
    <property type="molecule type" value="Genomic_DNA"/>
</dbReference>
<dbReference type="PROSITE" id="PS50011">
    <property type="entry name" value="PROTEIN_KINASE_DOM"/>
    <property type="match status" value="1"/>
</dbReference>
<keyword evidence="2" id="KW-0547">Nucleotide-binding</keyword>
<dbReference type="InterPro" id="IPR001245">
    <property type="entry name" value="Ser-Thr/Tyr_kinase_cat_dom"/>
</dbReference>
<evidence type="ECO:0000313" key="8">
    <source>
        <dbReference type="Proteomes" id="UP000789901"/>
    </source>
</evidence>
<evidence type="ECO:0000256" key="4">
    <source>
        <dbReference type="ARBA" id="ARBA00022840"/>
    </source>
</evidence>
<reference evidence="7 8" key="1">
    <citation type="submission" date="2021-06" db="EMBL/GenBank/DDBJ databases">
        <authorList>
            <person name="Kallberg Y."/>
            <person name="Tangrot J."/>
            <person name="Rosling A."/>
        </authorList>
    </citation>
    <scope>NUCLEOTIDE SEQUENCE [LARGE SCALE GENOMIC DNA]</scope>
    <source>
        <strain evidence="7 8">120-4 pot B 10/14</strain>
    </source>
</reference>
<organism evidence="7 8">
    <name type="scientific">Gigaspora margarita</name>
    <dbReference type="NCBI Taxonomy" id="4874"/>
    <lineage>
        <taxon>Eukaryota</taxon>
        <taxon>Fungi</taxon>
        <taxon>Fungi incertae sedis</taxon>
        <taxon>Mucoromycota</taxon>
        <taxon>Glomeromycotina</taxon>
        <taxon>Glomeromycetes</taxon>
        <taxon>Diversisporales</taxon>
        <taxon>Gigasporaceae</taxon>
        <taxon>Gigaspora</taxon>
    </lineage>
</organism>
<accession>A0ABM8VVP1</accession>
<evidence type="ECO:0000256" key="5">
    <source>
        <dbReference type="SAM" id="Coils"/>
    </source>
</evidence>
<evidence type="ECO:0000256" key="3">
    <source>
        <dbReference type="ARBA" id="ARBA00022777"/>
    </source>
</evidence>
<evidence type="ECO:0000259" key="6">
    <source>
        <dbReference type="PROSITE" id="PS50011"/>
    </source>
</evidence>
<dbReference type="SUPFAM" id="SSF56112">
    <property type="entry name" value="Protein kinase-like (PK-like)"/>
    <property type="match status" value="1"/>
</dbReference>
<dbReference type="InterPro" id="IPR011009">
    <property type="entry name" value="Kinase-like_dom_sf"/>
</dbReference>
<evidence type="ECO:0000256" key="2">
    <source>
        <dbReference type="ARBA" id="ARBA00022741"/>
    </source>
</evidence>
<proteinExistence type="predicted"/>
<evidence type="ECO:0000313" key="7">
    <source>
        <dbReference type="EMBL" id="CAG8458123.1"/>
    </source>
</evidence>
<comment type="caution">
    <text evidence="7">The sequence shown here is derived from an EMBL/GenBank/DDBJ whole genome shotgun (WGS) entry which is preliminary data.</text>
</comment>
<evidence type="ECO:0000256" key="1">
    <source>
        <dbReference type="ARBA" id="ARBA00022679"/>
    </source>
</evidence>
<keyword evidence="1" id="KW-0808">Transferase</keyword>
<dbReference type="SMART" id="SM00220">
    <property type="entry name" value="S_TKc"/>
    <property type="match status" value="1"/>
</dbReference>
<sequence length="569" mass="66121">MEINNIRIDEFPLLFGTYGICGNVNEQFTKILKRLGLFNKEAIELQTKLADIINKVKGWLEKDLSADAVDYYSRGINLLYPTKTPPEDQAFDITYQERYSIGQQFISERKKCNEKMQKCLEMCDDPEKLLKDSIVEICNVVNLVRNQFFKFNSFVEKTLNDSTNLNQNLQVQLVSLINNIDNKIEKCQNDITSSKEKIDLCQELLDSIELQFNRVRLGRTSAYSDQIQNCTICGKQYIYLKWCKSCDRDQFKNNLSEWTSGNAAIDKFIRYVQLNINHPNFRYQNTAVALKYLHGQDVDPSFFEEATYMKVLSSRVLHCYGISKVPNSQNYIMVLPYAHGGDLRHYVEKRWNRMKWANKLHILRHLTYGIVDIHNKGLVHHDLHPGNLFHYQKLLAVADLEVKKWITEIENPPSEIAQQFEDDITSMDKDKDISEHFITKCTSQDLSRFSKNVPNNYNKKGDDSLRFLTLSPHSTSSENSISSVEKEVETSITGNNESSVESENVYVFKSKYGSNNHKNQLSFDDYYDIDVDDDWNSVQERDFLSWLTKFNVLGDYSSSDIGTLFKRKN</sequence>
<keyword evidence="8" id="KW-1185">Reference proteome</keyword>
<dbReference type="Proteomes" id="UP000789901">
    <property type="component" value="Unassembled WGS sequence"/>
</dbReference>
<dbReference type="InterPro" id="IPR000719">
    <property type="entry name" value="Prot_kinase_dom"/>
</dbReference>
<protein>
    <submittedName>
        <fullName evidence="7">36330_t:CDS:1</fullName>
    </submittedName>
</protein>
<gene>
    <name evidence="7" type="ORF">GMARGA_LOCUS164</name>
</gene>
<feature type="domain" description="Protein kinase" evidence="6">
    <location>
        <begin position="249"/>
        <end position="569"/>
    </location>
</feature>
<name>A0ABM8VVP1_GIGMA</name>
<dbReference type="Gene3D" id="1.10.510.10">
    <property type="entry name" value="Transferase(Phosphotransferase) domain 1"/>
    <property type="match status" value="1"/>
</dbReference>
<keyword evidence="5" id="KW-0175">Coiled coil</keyword>
<dbReference type="PANTHER" id="PTHR44329:SF288">
    <property type="entry name" value="MITOGEN-ACTIVATED PROTEIN KINASE KINASE KINASE 20"/>
    <property type="match status" value="1"/>
</dbReference>
<feature type="coiled-coil region" evidence="5">
    <location>
        <begin position="166"/>
        <end position="197"/>
    </location>
</feature>